<gene>
    <name evidence="1" type="ORF">ACFPRC_31635</name>
</gene>
<proteinExistence type="predicted"/>
<keyword evidence="2" id="KW-1185">Reference proteome</keyword>
<dbReference type="Proteomes" id="UP001595855">
    <property type="component" value="Unassembled WGS sequence"/>
</dbReference>
<comment type="caution">
    <text evidence="1">The sequence shown here is derived from an EMBL/GenBank/DDBJ whole genome shotgun (WGS) entry which is preliminary data.</text>
</comment>
<reference evidence="2" key="1">
    <citation type="journal article" date="2019" name="Int. J. Syst. Evol. Microbiol.">
        <title>The Global Catalogue of Microorganisms (GCM) 10K type strain sequencing project: providing services to taxonomists for standard genome sequencing and annotation.</title>
        <authorList>
            <consortium name="The Broad Institute Genomics Platform"/>
            <consortium name="The Broad Institute Genome Sequencing Center for Infectious Disease"/>
            <person name="Wu L."/>
            <person name="Ma J."/>
        </authorList>
    </citation>
    <scope>NUCLEOTIDE SEQUENCE [LARGE SCALE GENOMIC DNA]</scope>
    <source>
        <strain evidence="2">CGMCC 4.1542</strain>
    </source>
</reference>
<protein>
    <submittedName>
        <fullName evidence="1">Uncharacterized protein</fullName>
    </submittedName>
</protein>
<evidence type="ECO:0000313" key="1">
    <source>
        <dbReference type="EMBL" id="MFC5019400.1"/>
    </source>
</evidence>
<dbReference type="EMBL" id="JBHSJO010000001">
    <property type="protein sequence ID" value="MFC5019400.1"/>
    <property type="molecule type" value="Genomic_DNA"/>
</dbReference>
<name>A0ABV9X4R9_9ACTN</name>
<organism evidence="1 2">
    <name type="scientific">Streptomyces lienomycini</name>
    <dbReference type="NCBI Taxonomy" id="284035"/>
    <lineage>
        <taxon>Bacteria</taxon>
        <taxon>Bacillati</taxon>
        <taxon>Actinomycetota</taxon>
        <taxon>Actinomycetes</taxon>
        <taxon>Kitasatosporales</taxon>
        <taxon>Streptomycetaceae</taxon>
        <taxon>Streptomyces</taxon>
    </lineage>
</organism>
<accession>A0ABV9X4R9</accession>
<dbReference type="RefSeq" id="WP_271414560.1">
    <property type="nucleotide sequence ID" value="NZ_BAAATN010000008.1"/>
</dbReference>
<sequence>MSTVPSVADLPADPLPLRQARTSAGRAGLEGAVFDVTVDRSALARGRAVSCEGGA</sequence>
<evidence type="ECO:0000313" key="2">
    <source>
        <dbReference type="Proteomes" id="UP001595855"/>
    </source>
</evidence>